<keyword evidence="3" id="KW-0812">Transmembrane</keyword>
<gene>
    <name evidence="6" type="ORF">SDRG_08393</name>
</gene>
<dbReference type="SUPFAM" id="SSF63829">
    <property type="entry name" value="Calcium-dependent phosphotriesterase"/>
    <property type="match status" value="1"/>
</dbReference>
<feature type="chain" id="PRO_5004569875" description="SMP-30/Gluconolactonase/LRE-like region domain-containing protein" evidence="4">
    <location>
        <begin position="22"/>
        <end position="527"/>
    </location>
</feature>
<dbReference type="Gene3D" id="2.120.10.30">
    <property type="entry name" value="TolB, C-terminal domain"/>
    <property type="match status" value="1"/>
</dbReference>
<dbReference type="InterPro" id="IPR013658">
    <property type="entry name" value="SGL"/>
</dbReference>
<keyword evidence="3" id="KW-0472">Membrane</keyword>
<dbReference type="GO" id="GO:0016787">
    <property type="term" value="F:hydrolase activity"/>
    <property type="evidence" value="ECO:0007669"/>
    <property type="project" value="UniProtKB-KW"/>
</dbReference>
<keyword evidence="7" id="KW-1185">Reference proteome</keyword>
<protein>
    <recommendedName>
        <fullName evidence="5">SMP-30/Gluconolactonase/LRE-like region domain-containing protein</fullName>
    </recommendedName>
</protein>
<evidence type="ECO:0000313" key="7">
    <source>
        <dbReference type="Proteomes" id="UP000030762"/>
    </source>
</evidence>
<dbReference type="Pfam" id="PF08450">
    <property type="entry name" value="SGL"/>
    <property type="match status" value="1"/>
</dbReference>
<dbReference type="VEuPathDB" id="FungiDB:SDRG_08393"/>
<dbReference type="EMBL" id="JH767156">
    <property type="protein sequence ID" value="EQC34186.1"/>
    <property type="molecule type" value="Genomic_DNA"/>
</dbReference>
<dbReference type="RefSeq" id="XP_008612498.1">
    <property type="nucleotide sequence ID" value="XM_008614276.1"/>
</dbReference>
<evidence type="ECO:0000313" key="6">
    <source>
        <dbReference type="EMBL" id="EQC34186.1"/>
    </source>
</evidence>
<feature type="domain" description="SMP-30/Gluconolactonase/LRE-like region" evidence="5">
    <location>
        <begin position="190"/>
        <end position="416"/>
    </location>
</feature>
<feature type="transmembrane region" description="Helical" evidence="3">
    <location>
        <begin position="481"/>
        <end position="501"/>
    </location>
</feature>
<dbReference type="PANTHER" id="PTHR47572:SF4">
    <property type="entry name" value="LACTONASE DRP35"/>
    <property type="match status" value="1"/>
</dbReference>
<dbReference type="eggNOG" id="ENOG502RNHW">
    <property type="taxonomic scope" value="Eukaryota"/>
</dbReference>
<dbReference type="GeneID" id="19949120"/>
<keyword evidence="1" id="KW-0378">Hydrolase</keyword>
<keyword evidence="3" id="KW-1133">Transmembrane helix</keyword>
<dbReference type="OMA" id="ECARTYP"/>
<evidence type="ECO:0000259" key="5">
    <source>
        <dbReference type="Pfam" id="PF08450"/>
    </source>
</evidence>
<dbReference type="AlphaFoldDB" id="T0QHG4"/>
<accession>T0QHG4</accession>
<proteinExistence type="predicted"/>
<dbReference type="InterPro" id="IPR051262">
    <property type="entry name" value="SMP-30/CGR1_Lactonase"/>
</dbReference>
<keyword evidence="4" id="KW-0732">Signal</keyword>
<dbReference type="STRING" id="1156394.T0QHG4"/>
<dbReference type="InParanoid" id="T0QHG4"/>
<dbReference type="InterPro" id="IPR011042">
    <property type="entry name" value="6-blade_b-propeller_TolB-like"/>
</dbReference>
<evidence type="ECO:0000256" key="3">
    <source>
        <dbReference type="SAM" id="Phobius"/>
    </source>
</evidence>
<feature type="signal peptide" evidence="4">
    <location>
        <begin position="1"/>
        <end position="21"/>
    </location>
</feature>
<dbReference type="PANTHER" id="PTHR47572">
    <property type="entry name" value="LIPOPROTEIN-RELATED"/>
    <property type="match status" value="1"/>
</dbReference>
<dbReference type="OrthoDB" id="78789at2759"/>
<feature type="region of interest" description="Disordered" evidence="2">
    <location>
        <begin position="90"/>
        <end position="113"/>
    </location>
</feature>
<evidence type="ECO:0000256" key="4">
    <source>
        <dbReference type="SAM" id="SignalP"/>
    </source>
</evidence>
<name>T0QHG4_SAPDV</name>
<organism evidence="6 7">
    <name type="scientific">Saprolegnia diclina (strain VS20)</name>
    <dbReference type="NCBI Taxonomy" id="1156394"/>
    <lineage>
        <taxon>Eukaryota</taxon>
        <taxon>Sar</taxon>
        <taxon>Stramenopiles</taxon>
        <taxon>Oomycota</taxon>
        <taxon>Saprolegniomycetes</taxon>
        <taxon>Saprolegniales</taxon>
        <taxon>Saprolegniaceae</taxon>
        <taxon>Saprolegnia</taxon>
    </lineage>
</organism>
<sequence>MKVQAITIGAVLASMASMADAQFGLSAFFAAGSSGLPRVLINTAANPLTISPEPTTNATSAPTKSTNLFELLKNKNKATPAPDHTVANLDVNDGLVVNEDSSGQKTSNRRLDSQDRDYTMQMLFCHGTSNSIQSYHSYQPQSTTTPVYNPLLASSAQGQCGKYIVKSETLATQVGCNPQNSPNGCAKSYTPGCGGLAINPKTKDTVVARTGGRTIGRLVKTTDSSGTCQSRVVDWIVRYRGKRFNGPSDTTFTSTGNLYFTDSPFGLAATQSELLSANISVLDAKRELPFNGVYLRPANGAVKLLDCGLSRPKSIAFSPREDTLYVANADVNDPFVKSYTLGNDGTPVCSRRFFDLTPYVADAKAAECARTYPTGLKVDDQGYVYMAMCRNIYIASSNGTYLGRLQGTSELRNLAFSKGYMYLTSSSNVYALPLDLSLQSSQAVVSSQATCPSDVATTSAQTLSESATSVQITPATSNGTGIGIGAGVGVGAVVAVALLVYKRKQAVPVAVQTTPEFSPITTPRNIF</sequence>
<dbReference type="Proteomes" id="UP000030762">
    <property type="component" value="Unassembled WGS sequence"/>
</dbReference>
<evidence type="ECO:0000256" key="1">
    <source>
        <dbReference type="ARBA" id="ARBA00022801"/>
    </source>
</evidence>
<evidence type="ECO:0000256" key="2">
    <source>
        <dbReference type="SAM" id="MobiDB-lite"/>
    </source>
</evidence>
<reference evidence="6 7" key="1">
    <citation type="submission" date="2012-04" db="EMBL/GenBank/DDBJ databases">
        <title>The Genome Sequence of Saprolegnia declina VS20.</title>
        <authorList>
            <consortium name="The Broad Institute Genome Sequencing Platform"/>
            <person name="Russ C."/>
            <person name="Nusbaum C."/>
            <person name="Tyler B."/>
            <person name="van West P."/>
            <person name="Dieguez-Uribeondo J."/>
            <person name="de Bruijn I."/>
            <person name="Tripathy S."/>
            <person name="Jiang R."/>
            <person name="Young S.K."/>
            <person name="Zeng Q."/>
            <person name="Gargeya S."/>
            <person name="Fitzgerald M."/>
            <person name="Haas B."/>
            <person name="Abouelleil A."/>
            <person name="Alvarado L."/>
            <person name="Arachchi H.M."/>
            <person name="Berlin A."/>
            <person name="Chapman S.B."/>
            <person name="Goldberg J."/>
            <person name="Griggs A."/>
            <person name="Gujja S."/>
            <person name="Hansen M."/>
            <person name="Howarth C."/>
            <person name="Imamovic A."/>
            <person name="Larimer J."/>
            <person name="McCowen C."/>
            <person name="Montmayeur A."/>
            <person name="Murphy C."/>
            <person name="Neiman D."/>
            <person name="Pearson M."/>
            <person name="Priest M."/>
            <person name="Roberts A."/>
            <person name="Saif S."/>
            <person name="Shea T."/>
            <person name="Sisk P."/>
            <person name="Sykes S."/>
            <person name="Wortman J."/>
            <person name="Nusbaum C."/>
            <person name="Birren B."/>
        </authorList>
    </citation>
    <scope>NUCLEOTIDE SEQUENCE [LARGE SCALE GENOMIC DNA]</scope>
    <source>
        <strain evidence="6 7">VS20</strain>
    </source>
</reference>